<proteinExistence type="predicted"/>
<protein>
    <submittedName>
        <fullName evidence="1">Uncharacterized protein</fullName>
    </submittedName>
</protein>
<dbReference type="PROSITE" id="PS51257">
    <property type="entry name" value="PROKAR_LIPOPROTEIN"/>
    <property type="match status" value="1"/>
</dbReference>
<dbReference type="RefSeq" id="WP_311483025.1">
    <property type="nucleotide sequence ID" value="NZ_JAVRHP010000004.1"/>
</dbReference>
<dbReference type="Proteomes" id="UP001248819">
    <property type="component" value="Unassembled WGS sequence"/>
</dbReference>
<reference evidence="1 2" key="1">
    <citation type="submission" date="2023-09" db="EMBL/GenBank/DDBJ databases">
        <authorList>
            <person name="Rey-Velasco X."/>
        </authorList>
    </citation>
    <scope>NUCLEOTIDE SEQUENCE [LARGE SCALE GENOMIC DNA]</scope>
    <source>
        <strain evidence="1 2">F297</strain>
    </source>
</reference>
<organism evidence="1 2">
    <name type="scientific">Autumnicola edwardsiae</name>
    <dbReference type="NCBI Taxonomy" id="3075594"/>
    <lineage>
        <taxon>Bacteria</taxon>
        <taxon>Pseudomonadati</taxon>
        <taxon>Bacteroidota</taxon>
        <taxon>Flavobacteriia</taxon>
        <taxon>Flavobacteriales</taxon>
        <taxon>Flavobacteriaceae</taxon>
        <taxon>Autumnicola</taxon>
    </lineage>
</organism>
<sequence>MKKICFYLLGVFLIYSCAEDQLPTQEEGTIPEENLTKFEQNLRDGKFDNTSFGSYTAIFTTKDASSRGSVAISIPFEDDPTSNLTLSTGSTIRAGVSQNSKDQEDGSLTFSSGDLSFDFNVDDDGTNPAISNVVYNGKAGDMMVAKNTSKAHAVPVTGTYSCVECSNHPDLGVGKTQTFNFLVLGDTDNSGDANGDEIRTQATLGTTIYTSEEEGPGGMLTNCVDNGDGTFTCDVTSAGEGEDMLVFFGDSGPVFTQNMTFTYATDGSCQNYDGQLRYESSLFDTNVIELNSDDSCNDINRRAQLFVTNNSNGNITQYDLTAGTSSSFGTASSAAEGIFYDFSDDVVVQASRSNFQLEAYNNLSNAIDGETLSPAYTSSDDLDSPRELAVNGSTYVVSDNGTNQFYVYTKNGDNFSLTNTFEIPFPVWGITFRGDDLYAVVDTTNDLAVFYDFGSNNMDGDLMPSKRVQVEGIVRTHGLTYDGTDDVMVMTDIGDAANATDDGAFHVIEDFSTVFDALSDGEQIPLEAQTRVAGSNTMMGNPIDVAYDSETDAVYISEVGNGKVLGFTSIGSGGNLTPSFEEDLASASSIYFSSDETDGNTGMSTTGMMTRLYTTNTANGDVNVYNESGSLLKTVMTGSSSTEGVYYSGSGNLIQASRSDMRIEFYENFMGAADGATISPDAMGSEELPSPREIAVLGDHVVVSDNGSNQFFVYSFDGSSFMLENTIDIDFPVWGITFKGGDLLAVVDMSSDVAVYNDFLSNMGGMQSPDKRITFEGIVRTHGIDYSEADDVLIMTDIGDATSDSDGGFHVIEDFNTKLEATADGGSISMADQTRIAGASTELGNPIDVAYDNDTQTVFIAEIANGGGKILGFTDVLNTSGDIAPAVSNDVPSAASVYLYNN</sequence>
<evidence type="ECO:0000313" key="2">
    <source>
        <dbReference type="Proteomes" id="UP001248819"/>
    </source>
</evidence>
<comment type="caution">
    <text evidence="1">The sequence shown here is derived from an EMBL/GenBank/DDBJ whole genome shotgun (WGS) entry which is preliminary data.</text>
</comment>
<dbReference type="EMBL" id="JAVRHP010000004">
    <property type="protein sequence ID" value="MDT0648847.1"/>
    <property type="molecule type" value="Genomic_DNA"/>
</dbReference>
<dbReference type="SUPFAM" id="SSF101898">
    <property type="entry name" value="NHL repeat"/>
    <property type="match status" value="2"/>
</dbReference>
<gene>
    <name evidence="1" type="ORF">RM529_01740</name>
</gene>
<accession>A0ABU3CR62</accession>
<evidence type="ECO:0000313" key="1">
    <source>
        <dbReference type="EMBL" id="MDT0648847.1"/>
    </source>
</evidence>
<name>A0ABU3CR62_9FLAO</name>
<keyword evidence="2" id="KW-1185">Reference proteome</keyword>